<dbReference type="EMBL" id="CP121106">
    <property type="protein sequence ID" value="WFL77205.1"/>
    <property type="molecule type" value="Genomic_DNA"/>
</dbReference>
<organism evidence="2 3">
    <name type="scientific">Altererythrobacter arenosus</name>
    <dbReference type="NCBI Taxonomy" id="3032592"/>
    <lineage>
        <taxon>Bacteria</taxon>
        <taxon>Pseudomonadati</taxon>
        <taxon>Pseudomonadota</taxon>
        <taxon>Alphaproteobacteria</taxon>
        <taxon>Sphingomonadales</taxon>
        <taxon>Erythrobacteraceae</taxon>
        <taxon>Altererythrobacter</taxon>
    </lineage>
</organism>
<keyword evidence="3" id="KW-1185">Reference proteome</keyword>
<evidence type="ECO:0000259" key="1">
    <source>
        <dbReference type="Pfam" id="PF03167"/>
    </source>
</evidence>
<proteinExistence type="predicted"/>
<name>A0ABY8FQD9_9SPHN</name>
<dbReference type="Gene3D" id="3.40.470.10">
    <property type="entry name" value="Uracil-DNA glycosylase-like domain"/>
    <property type="match status" value="1"/>
</dbReference>
<evidence type="ECO:0000313" key="2">
    <source>
        <dbReference type="EMBL" id="WFL77205.1"/>
    </source>
</evidence>
<dbReference type="InterPro" id="IPR005122">
    <property type="entry name" value="Uracil-DNA_glycosylase-like"/>
</dbReference>
<dbReference type="Proteomes" id="UP001215827">
    <property type="component" value="Chromosome"/>
</dbReference>
<dbReference type="RefSeq" id="WP_278015963.1">
    <property type="nucleotide sequence ID" value="NZ_CP121106.1"/>
</dbReference>
<dbReference type="InterPro" id="IPR036895">
    <property type="entry name" value="Uracil-DNA_glycosylase-like_sf"/>
</dbReference>
<protein>
    <recommendedName>
        <fullName evidence="1">Uracil-DNA glycosylase-like domain-containing protein</fullName>
    </recommendedName>
</protein>
<accession>A0ABY8FQD9</accession>
<gene>
    <name evidence="2" type="ORF">P7228_14615</name>
</gene>
<dbReference type="Pfam" id="PF03167">
    <property type="entry name" value="UDG"/>
    <property type="match status" value="1"/>
</dbReference>
<dbReference type="SUPFAM" id="SSF52141">
    <property type="entry name" value="Uracil-DNA glycosylase-like"/>
    <property type="match status" value="1"/>
</dbReference>
<feature type="domain" description="Uracil-DNA glycosylase-like" evidence="1">
    <location>
        <begin position="103"/>
        <end position="194"/>
    </location>
</feature>
<reference evidence="2 3" key="1">
    <citation type="submission" date="2023-03" db="EMBL/GenBank/DDBJ databases">
        <title>Altererythrobacter sp. CAU 1644 isolated from sand.</title>
        <authorList>
            <person name="Kim W."/>
        </authorList>
    </citation>
    <scope>NUCLEOTIDE SEQUENCE [LARGE SCALE GENOMIC DNA]</scope>
    <source>
        <strain evidence="2 3">CAU 1644</strain>
    </source>
</reference>
<sequence>MDDQNPLDASDIAAAFDWWRDAGVDLDFSDDATDWLAAAAPAEAAPEPAVAVRKSAPEQAAAPAEKIALLGPQPPTTLEAFREFWLTAPGLDAIGPRGRIAPWGAASPDLMFLVTDPEEQDSDKLLSGPQGRLLSRIIAAMGFEEDAVYLASALPRHTPMADGATLAQSGLGEVLLHHVGLVAPRRIVAFGANLPPLLGHNAAQGPHSLREINHDGRSIPILVAEGLESMMAMPRLKARFWHRWLDWTAD</sequence>
<evidence type="ECO:0000313" key="3">
    <source>
        <dbReference type="Proteomes" id="UP001215827"/>
    </source>
</evidence>